<dbReference type="EMBL" id="CP129674">
    <property type="protein sequence ID" value="XDS44793.1"/>
    <property type="molecule type" value="Genomic_DNA"/>
</dbReference>
<dbReference type="InterPro" id="IPR043519">
    <property type="entry name" value="NT_sf"/>
</dbReference>
<name>A0AB39U766_9BIFI</name>
<dbReference type="RefSeq" id="WP_369344339.1">
    <property type="nucleotide sequence ID" value="NZ_CP129674.1"/>
</dbReference>
<dbReference type="SUPFAM" id="SSF81301">
    <property type="entry name" value="Nucleotidyltransferase"/>
    <property type="match status" value="1"/>
</dbReference>
<organism evidence="1">
    <name type="scientific">Bifidobacterium aquikefiricola</name>
    <dbReference type="NCBI Taxonomy" id="3059038"/>
    <lineage>
        <taxon>Bacteria</taxon>
        <taxon>Bacillati</taxon>
        <taxon>Actinomycetota</taxon>
        <taxon>Actinomycetes</taxon>
        <taxon>Bifidobacteriales</taxon>
        <taxon>Bifidobacteriaceae</taxon>
        <taxon>Bifidobacterium</taxon>
    </lineage>
</organism>
<dbReference type="InterPro" id="IPR007344">
    <property type="entry name" value="GrpB/CoaE"/>
</dbReference>
<accession>A0AB39U766</accession>
<proteinExistence type="predicted"/>
<dbReference type="Pfam" id="PF04229">
    <property type="entry name" value="GrpB"/>
    <property type="match status" value="1"/>
</dbReference>
<reference evidence="1" key="1">
    <citation type="submission" date="2023-07" db="EMBL/GenBank/DDBJ databases">
        <title>Bifidobacterium aquikefiriaerophilum sp. nov. and Bifidobacterium eccum sp. nov., isolated from water kefir.</title>
        <authorList>
            <person name="Breselge S."/>
            <person name="Bellassi P."/>
            <person name="Barcenilla C."/>
            <person name="Alvarez-Ordonez A."/>
            <person name="Morelli L."/>
            <person name="Cotter P.D."/>
        </authorList>
    </citation>
    <scope>NUCLEOTIDE SEQUENCE</scope>
    <source>
        <strain evidence="1">WK041_4_12</strain>
    </source>
</reference>
<sequence length="177" mass="20172">MTVEELWQLFPIQLSEHDPQWSAWYEDESSSLVRILGGNVARIDHIGSTYVSGLVAKPIVDILLQVRPTADIADVRGVLEGDGWLLMAECPERGELDLNKGYTPEGFAAKVFHLHVRREGDWDELRFRDYLVGHSDAAAQYGELKRRLLVKYEHNRDAYTQAKTGFIRSCVDKARKT</sequence>
<dbReference type="Gene3D" id="3.30.460.10">
    <property type="entry name" value="Beta Polymerase, domain 2"/>
    <property type="match status" value="1"/>
</dbReference>
<dbReference type="PANTHER" id="PTHR34822:SF1">
    <property type="entry name" value="GRPB FAMILY PROTEIN"/>
    <property type="match status" value="1"/>
</dbReference>
<gene>
    <name evidence="1" type="ORF">QN215_01260</name>
</gene>
<dbReference type="AlphaFoldDB" id="A0AB39U766"/>
<evidence type="ECO:0000313" key="1">
    <source>
        <dbReference type="EMBL" id="XDS44793.1"/>
    </source>
</evidence>
<protein>
    <submittedName>
        <fullName evidence="1">GrpB family protein</fullName>
    </submittedName>
</protein>
<dbReference type="KEGG" id="baqk:QN215_01260"/>
<dbReference type="PANTHER" id="PTHR34822">
    <property type="entry name" value="GRPB DOMAIN PROTEIN (AFU_ORTHOLOGUE AFUA_1G01530)"/>
    <property type="match status" value="1"/>
</dbReference>